<feature type="transmembrane region" description="Helical" evidence="1">
    <location>
        <begin position="6"/>
        <end position="28"/>
    </location>
</feature>
<evidence type="ECO:0000313" key="2">
    <source>
        <dbReference type="EMBL" id="QKE62227.1"/>
    </source>
</evidence>
<protein>
    <submittedName>
        <fullName evidence="2">DUF2214 family protein</fullName>
    </submittedName>
</protein>
<dbReference type="RefSeq" id="WP_173203804.1">
    <property type="nucleotide sequence ID" value="NZ_CP053697.2"/>
</dbReference>
<dbReference type="InterPro" id="IPR018706">
    <property type="entry name" value="DUF2214_membrane"/>
</dbReference>
<keyword evidence="1" id="KW-0472">Membrane</keyword>
<dbReference type="Proteomes" id="UP000501379">
    <property type="component" value="Chromosome"/>
</dbReference>
<keyword evidence="1" id="KW-0812">Transmembrane</keyword>
<evidence type="ECO:0000313" key="3">
    <source>
        <dbReference type="Proteomes" id="UP000501379"/>
    </source>
</evidence>
<feature type="transmembrane region" description="Helical" evidence="1">
    <location>
        <begin position="123"/>
        <end position="144"/>
    </location>
</feature>
<dbReference type="KEGG" id="pcam:HNE05_02195"/>
<dbReference type="AlphaFoldDB" id="A0A6M8FBG8"/>
<evidence type="ECO:0000256" key="1">
    <source>
        <dbReference type="SAM" id="Phobius"/>
    </source>
</evidence>
<proteinExistence type="predicted"/>
<keyword evidence="1" id="KW-1133">Transmembrane helix</keyword>
<feature type="transmembrane region" description="Helical" evidence="1">
    <location>
        <begin position="40"/>
        <end position="64"/>
    </location>
</feature>
<organism evidence="2 3">
    <name type="scientific">Aquipseudomonas campi</name>
    <dbReference type="NCBI Taxonomy" id="2731681"/>
    <lineage>
        <taxon>Bacteria</taxon>
        <taxon>Pseudomonadati</taxon>
        <taxon>Pseudomonadota</taxon>
        <taxon>Gammaproteobacteria</taxon>
        <taxon>Pseudomonadales</taxon>
        <taxon>Pseudomonadaceae</taxon>
        <taxon>Aquipseudomonas</taxon>
    </lineage>
</organism>
<name>A0A6M8FBG8_9GAMM</name>
<dbReference type="EMBL" id="CP053697">
    <property type="protein sequence ID" value="QKE62227.1"/>
    <property type="molecule type" value="Genomic_DNA"/>
</dbReference>
<keyword evidence="3" id="KW-1185">Reference proteome</keyword>
<sequence>MADAIAASLHYLSIFVLFALLTAEHLLFKPQMDVASAQRLLRIDIAYGVSAGLVLVTGVARVLWFGKGLDYYLHNGLFHAKVGLFLLIGLISALPTLTFFNWRNDLLAGKAPQISPAIAKRTIWVIRLELLLLVCLPFLASLMARGFGS</sequence>
<reference evidence="2" key="1">
    <citation type="submission" date="2020-07" db="EMBL/GenBank/DDBJ databases">
        <title>Nitrate ammonifying Pseudomonas campi sp. nov. isolated from German agricultural grassland.</title>
        <authorList>
            <person name="Timsy T."/>
            <person name="Ulrich A."/>
            <person name="Spanner T."/>
            <person name="Foesel B."/>
            <person name="Kolb S."/>
            <person name="Horn M.A."/>
            <person name="Behrendt U."/>
        </authorList>
    </citation>
    <scope>NUCLEOTIDE SEQUENCE</scope>
    <source>
        <strain evidence="2">S1-A32-2</strain>
    </source>
</reference>
<dbReference type="Pfam" id="PF09980">
    <property type="entry name" value="DUF2214"/>
    <property type="match status" value="1"/>
</dbReference>
<gene>
    <name evidence="2" type="ORF">HNE05_02195</name>
</gene>
<accession>A0A6M8FBG8</accession>
<feature type="transmembrane region" description="Helical" evidence="1">
    <location>
        <begin position="84"/>
        <end position="102"/>
    </location>
</feature>